<dbReference type="PANTHER" id="PTHR42776:SF27">
    <property type="entry name" value="DIPEPTIDYL PEPTIDASE FAMILY MEMBER 6"/>
    <property type="match status" value="1"/>
</dbReference>
<evidence type="ECO:0000313" key="4">
    <source>
        <dbReference type="Proteomes" id="UP000520156"/>
    </source>
</evidence>
<dbReference type="RefSeq" id="WP_185683342.1">
    <property type="nucleotide sequence ID" value="NZ_JACLAU010000011.1"/>
</dbReference>
<dbReference type="PANTHER" id="PTHR42776">
    <property type="entry name" value="SERINE PEPTIDASE S9 FAMILY MEMBER"/>
    <property type="match status" value="1"/>
</dbReference>
<evidence type="ECO:0000256" key="1">
    <source>
        <dbReference type="ARBA" id="ARBA00022801"/>
    </source>
</evidence>
<dbReference type="EMBL" id="JACLAU010000011">
    <property type="protein sequence ID" value="MBC2651924.1"/>
    <property type="molecule type" value="Genomic_DNA"/>
</dbReference>
<dbReference type="Pfam" id="PF00326">
    <property type="entry name" value="Peptidase_S9"/>
    <property type="match status" value="1"/>
</dbReference>
<dbReference type="InterPro" id="IPR029058">
    <property type="entry name" value="AB_hydrolase_fold"/>
</dbReference>
<dbReference type="GO" id="GO:0006508">
    <property type="term" value="P:proteolysis"/>
    <property type="evidence" value="ECO:0007669"/>
    <property type="project" value="InterPro"/>
</dbReference>
<evidence type="ECO:0000313" key="3">
    <source>
        <dbReference type="EMBL" id="MBC2651924.1"/>
    </source>
</evidence>
<dbReference type="Gene3D" id="3.40.50.1820">
    <property type="entry name" value="alpha/beta hydrolase"/>
    <property type="match status" value="1"/>
</dbReference>
<gene>
    <name evidence="3" type="ORF">H7F49_09425</name>
</gene>
<dbReference type="SUPFAM" id="SSF82171">
    <property type="entry name" value="DPP6 N-terminal domain-like"/>
    <property type="match status" value="1"/>
</dbReference>
<dbReference type="SUPFAM" id="SSF53474">
    <property type="entry name" value="alpha/beta-Hydrolases"/>
    <property type="match status" value="1"/>
</dbReference>
<reference evidence="3 4" key="1">
    <citation type="submission" date="2020-08" db="EMBL/GenBank/DDBJ databases">
        <title>The genome sequence of Novosphingobium flavum 4Y4.</title>
        <authorList>
            <person name="Liu Y."/>
        </authorList>
    </citation>
    <scope>NUCLEOTIDE SEQUENCE [LARGE SCALE GENOMIC DNA]</scope>
    <source>
        <strain evidence="3 4">4Y4</strain>
    </source>
</reference>
<dbReference type="InterPro" id="IPR001375">
    <property type="entry name" value="Peptidase_S9_cat"/>
</dbReference>
<dbReference type="GO" id="GO:0004252">
    <property type="term" value="F:serine-type endopeptidase activity"/>
    <property type="evidence" value="ECO:0007669"/>
    <property type="project" value="TreeGrafter"/>
</dbReference>
<keyword evidence="1" id="KW-0378">Hydrolase</keyword>
<comment type="caution">
    <text evidence="3">The sequence shown here is derived from an EMBL/GenBank/DDBJ whole genome shotgun (WGS) entry which is preliminary data.</text>
</comment>
<evidence type="ECO:0000259" key="2">
    <source>
        <dbReference type="Pfam" id="PF00326"/>
    </source>
</evidence>
<sequence>MIARTLRRAGARSGRARMLAAPLLFALGGAFGPTALAAPPPLEAYGRLPGFEDAAISPSGRHVAMLATIKGGRTLLVIDQQGALVTSFPFGMNDKLRAIRWAGDQAVLVSYSVTAALPMGFITSKTELGAVFVLPLDKSPPWAVFHDDHDITGGVRGTFGLIERDGRWFGYFGGVTLVRGVAGSDSYLPTGAVRPDLYEVDLQTRKSKRIARRAEDGDAERDWLVDGHGMVGATLNWVHSNGHWTLLNGQHATIASGVAKGSASLIGFTPDGSGVVYSTQDDAGVESRWFTVPIAGGTPQPFLDDLDVDRVWLDKGRQMTGYTSGRAGGGSAFFDPARDKAYRKLQAAFAGKRLSIESASDDFDHLLVKVDGGDDPGTWYRVDVSQHRAAPIGFAYPLDPKDVGSSRFISYTASDGQKMEGVLTLPPGRTPRNLPAVVMPHGGPTAHDEPGFDWWAQAYASRGYAVFQPNFRGSTGYGDAFQQAGHGEWGRKMQTDISDGVAELVRQGIIDPKRMAIVGASYGGYAALAGVTLQQGLYRCAVSVAGIGDLGRFVAGRINDYQDAALNRALKAEIGTGRDLKLVSPQRYADKVTVPVMLIHGKDDTVVDYAQSSAMANALRDAGKPVEFVTLQGEDHWLSKSATRQAMLEASVNFVLKHNPPDPEPAGETKR</sequence>
<keyword evidence="4" id="KW-1185">Reference proteome</keyword>
<accession>A0A7X1F7Z6</accession>
<feature type="domain" description="Peptidase S9 prolyl oligopeptidase catalytic" evidence="2">
    <location>
        <begin position="451"/>
        <end position="658"/>
    </location>
</feature>
<organism evidence="3 4">
    <name type="scientific">Novosphingobium aerophilum</name>
    <dbReference type="NCBI Taxonomy" id="2839843"/>
    <lineage>
        <taxon>Bacteria</taxon>
        <taxon>Pseudomonadati</taxon>
        <taxon>Pseudomonadota</taxon>
        <taxon>Alphaproteobacteria</taxon>
        <taxon>Sphingomonadales</taxon>
        <taxon>Sphingomonadaceae</taxon>
        <taxon>Novosphingobium</taxon>
    </lineage>
</organism>
<proteinExistence type="predicted"/>
<protein>
    <submittedName>
        <fullName evidence="3">S9 family peptidase</fullName>
    </submittedName>
</protein>
<dbReference type="AlphaFoldDB" id="A0A7X1F7Z6"/>
<name>A0A7X1F7Z6_9SPHN</name>
<dbReference type="Proteomes" id="UP000520156">
    <property type="component" value="Unassembled WGS sequence"/>
</dbReference>